<dbReference type="EMBL" id="PDLM01000005">
    <property type="protein sequence ID" value="RDW77675.1"/>
    <property type="molecule type" value="Genomic_DNA"/>
</dbReference>
<keyword evidence="17" id="KW-1185">Reference proteome</keyword>
<feature type="transmembrane region" description="Helical" evidence="14">
    <location>
        <begin position="22"/>
        <end position="49"/>
    </location>
</feature>
<keyword evidence="8" id="KW-0256">Endoplasmic reticulum</keyword>
<evidence type="ECO:0000313" key="16">
    <source>
        <dbReference type="EMBL" id="RDW77675.1"/>
    </source>
</evidence>
<evidence type="ECO:0000256" key="8">
    <source>
        <dbReference type="ARBA" id="ARBA00022824"/>
    </source>
</evidence>
<evidence type="ECO:0000256" key="11">
    <source>
        <dbReference type="ARBA" id="ARBA00023136"/>
    </source>
</evidence>
<dbReference type="GO" id="GO:0005789">
    <property type="term" value="C:endoplasmic reticulum membrane"/>
    <property type="evidence" value="ECO:0007669"/>
    <property type="project" value="UniProtKB-SubCell"/>
</dbReference>
<evidence type="ECO:0000256" key="12">
    <source>
        <dbReference type="ARBA" id="ARBA00045097"/>
    </source>
</evidence>
<dbReference type="GO" id="GO:0004581">
    <property type="term" value="F:dolichyl-phosphate beta-glucosyltransferase activity"/>
    <property type="evidence" value="ECO:0007669"/>
    <property type="project" value="UniProtKB-EC"/>
</dbReference>
<keyword evidence="7 14" id="KW-0812">Transmembrane</keyword>
<dbReference type="AlphaFoldDB" id="A0A3D8RUJ1"/>
<keyword evidence="6 16" id="KW-0808">Transferase</keyword>
<proteinExistence type="inferred from homology"/>
<comment type="similarity">
    <text evidence="3">Belongs to the glycosyltransferase 2 family.</text>
</comment>
<accession>A0A3D8RUJ1</accession>
<evidence type="ECO:0000313" key="17">
    <source>
        <dbReference type="Proteomes" id="UP000256645"/>
    </source>
</evidence>
<evidence type="ECO:0000256" key="14">
    <source>
        <dbReference type="SAM" id="Phobius"/>
    </source>
</evidence>
<dbReference type="GO" id="GO:0006487">
    <property type="term" value="P:protein N-linked glycosylation"/>
    <property type="evidence" value="ECO:0007669"/>
    <property type="project" value="TreeGrafter"/>
</dbReference>
<evidence type="ECO:0000256" key="5">
    <source>
        <dbReference type="ARBA" id="ARBA00022676"/>
    </source>
</evidence>
<protein>
    <recommendedName>
        <fullName evidence="4">dolichyl-phosphate beta-glucosyltransferase</fullName>
        <ecNumber evidence="4">2.4.1.117</ecNumber>
    </recommendedName>
</protein>
<evidence type="ECO:0000256" key="13">
    <source>
        <dbReference type="SAM" id="MobiDB-lite"/>
    </source>
</evidence>
<dbReference type="CDD" id="cd04188">
    <property type="entry name" value="DPG_synthase"/>
    <property type="match status" value="1"/>
</dbReference>
<gene>
    <name evidence="16" type="ORF">BP6252_05728</name>
</gene>
<keyword evidence="5" id="KW-0328">Glycosyltransferase</keyword>
<evidence type="ECO:0000256" key="9">
    <source>
        <dbReference type="ARBA" id="ARBA00022968"/>
    </source>
</evidence>
<evidence type="ECO:0000256" key="2">
    <source>
        <dbReference type="ARBA" id="ARBA00004922"/>
    </source>
</evidence>
<dbReference type="EC" id="2.4.1.117" evidence="4"/>
<dbReference type="Proteomes" id="UP000256645">
    <property type="component" value="Unassembled WGS sequence"/>
</dbReference>
<dbReference type="PANTHER" id="PTHR10859">
    <property type="entry name" value="GLYCOSYL TRANSFERASE"/>
    <property type="match status" value="1"/>
</dbReference>
<dbReference type="SUPFAM" id="SSF53448">
    <property type="entry name" value="Nucleotide-diphospho-sugar transferases"/>
    <property type="match status" value="1"/>
</dbReference>
<comment type="caution">
    <text evidence="16">The sequence shown here is derived from an EMBL/GenBank/DDBJ whole genome shotgun (WGS) entry which is preliminary data.</text>
</comment>
<evidence type="ECO:0000256" key="7">
    <source>
        <dbReference type="ARBA" id="ARBA00022692"/>
    </source>
</evidence>
<dbReference type="PANTHER" id="PTHR10859:SF91">
    <property type="entry name" value="DOLICHYL-PHOSPHATE BETA-GLUCOSYLTRANSFERASE"/>
    <property type="match status" value="1"/>
</dbReference>
<evidence type="ECO:0000256" key="3">
    <source>
        <dbReference type="ARBA" id="ARBA00006739"/>
    </source>
</evidence>
<feature type="domain" description="Glycosyltransferase 2-like" evidence="15">
    <location>
        <begin position="177"/>
        <end position="324"/>
    </location>
</feature>
<keyword evidence="9" id="KW-0735">Signal-anchor</keyword>
<sequence length="407" mass="44366">MPSLLEIPIELMRMFYSAAQEIPWPFLLLGLASLAFSFCVFVYASLYLLAPLPRPALPAEKTYITTAPDGSTTAAQKLPCWHDAWLAQRKKTEAAGDFSEDTGAIDAAEVEMSVVIPAYNEEERLEEMLQEAVEYLDAEYGRSPISAKTNGQSNGNGNGNLTQRNAARPRAPGIGGYEILLVNDGSRDRTVEVALAFSRKHALHDIMRIVSLKENRGKGGAVTHGFRHTRGAYTVFADADGASKFGDLTKLVEGCKEVADEGGRSVAVGSRAHLVGSEAVVKRSALRNALMHSFHLLLRLLTPPKTSQIRDTQCGFKLFSRAALPHIIPYMHAEGWIFDVEMLMLAESAPAVSSSESSNSGVPVSEVPIGWKEVGGSKLNVMWDSLGMAWGLALLRASWMIGVYKRR</sequence>
<dbReference type="InterPro" id="IPR001173">
    <property type="entry name" value="Glyco_trans_2-like"/>
</dbReference>
<comment type="pathway">
    <text evidence="2">Protein modification; protein glycosylation.</text>
</comment>
<dbReference type="InterPro" id="IPR029044">
    <property type="entry name" value="Nucleotide-diphossugar_trans"/>
</dbReference>
<keyword evidence="10 14" id="KW-1133">Transmembrane helix</keyword>
<comment type="catalytic activity">
    <reaction evidence="12">
        <text>a di-trans,poly-cis-dolichyl phosphate + UDP-alpha-D-glucose = a di-trans,poly-cis-dolichyl beta-D-glucosyl phosphate + UDP</text>
        <dbReference type="Rhea" id="RHEA:15401"/>
        <dbReference type="Rhea" id="RHEA-COMP:19498"/>
        <dbReference type="Rhea" id="RHEA-COMP:19502"/>
        <dbReference type="ChEBI" id="CHEBI:57525"/>
        <dbReference type="ChEBI" id="CHEBI:57683"/>
        <dbReference type="ChEBI" id="CHEBI:58223"/>
        <dbReference type="ChEBI" id="CHEBI:58885"/>
        <dbReference type="EC" id="2.4.1.117"/>
    </reaction>
    <physiologicalReaction direction="left-to-right" evidence="12">
        <dbReference type="Rhea" id="RHEA:15402"/>
    </physiologicalReaction>
</comment>
<evidence type="ECO:0000256" key="6">
    <source>
        <dbReference type="ARBA" id="ARBA00022679"/>
    </source>
</evidence>
<dbReference type="STRING" id="1849047.A0A3D8RUJ1"/>
<evidence type="ECO:0000256" key="10">
    <source>
        <dbReference type="ARBA" id="ARBA00022989"/>
    </source>
</evidence>
<keyword evidence="11 14" id="KW-0472">Membrane</keyword>
<dbReference type="OrthoDB" id="3784at2759"/>
<evidence type="ECO:0000256" key="4">
    <source>
        <dbReference type="ARBA" id="ARBA00012583"/>
    </source>
</evidence>
<dbReference type="Gene3D" id="3.90.550.10">
    <property type="entry name" value="Spore Coat Polysaccharide Biosynthesis Protein SpsA, Chain A"/>
    <property type="match status" value="1"/>
</dbReference>
<comment type="subcellular location">
    <subcellularLocation>
        <location evidence="1">Endoplasmic reticulum membrane</location>
        <topology evidence="1">Single-pass membrane protein</topology>
    </subcellularLocation>
</comment>
<reference evidence="16 17" key="1">
    <citation type="journal article" date="2018" name="IMA Fungus">
        <title>IMA Genome-F 9: Draft genome sequence of Annulohypoxylon stygium, Aspergillus mulundensis, Berkeleyomyces basicola (syn. Thielaviopsis basicola), Ceratocystis smalleyi, two Cercospora beticola strains, Coleophoma cylindrospora, Fusarium fracticaudum, Phialophora cf. hyalina, and Morchella septimelata.</title>
        <authorList>
            <person name="Wingfield B.D."/>
            <person name="Bills G.F."/>
            <person name="Dong Y."/>
            <person name="Huang W."/>
            <person name="Nel W.J."/>
            <person name="Swalarsk-Parry B.S."/>
            <person name="Vaghefi N."/>
            <person name="Wilken P.M."/>
            <person name="An Z."/>
            <person name="de Beer Z.W."/>
            <person name="De Vos L."/>
            <person name="Chen L."/>
            <person name="Duong T.A."/>
            <person name="Gao Y."/>
            <person name="Hammerbacher A."/>
            <person name="Kikkert J.R."/>
            <person name="Li Y."/>
            <person name="Li H."/>
            <person name="Li K."/>
            <person name="Li Q."/>
            <person name="Liu X."/>
            <person name="Ma X."/>
            <person name="Naidoo K."/>
            <person name="Pethybridge S.J."/>
            <person name="Sun J."/>
            <person name="Steenkamp E.T."/>
            <person name="van der Nest M.A."/>
            <person name="van Wyk S."/>
            <person name="Wingfield M.J."/>
            <person name="Xiong C."/>
            <person name="Yue Q."/>
            <person name="Zhang X."/>
        </authorList>
    </citation>
    <scope>NUCLEOTIDE SEQUENCE [LARGE SCALE GENOMIC DNA]</scope>
    <source>
        <strain evidence="16 17">BP6252</strain>
    </source>
</reference>
<evidence type="ECO:0000259" key="15">
    <source>
        <dbReference type="Pfam" id="PF00535"/>
    </source>
</evidence>
<dbReference type="InterPro" id="IPR035518">
    <property type="entry name" value="DPG_synthase"/>
</dbReference>
<name>A0A3D8RUJ1_9HELO</name>
<feature type="region of interest" description="Disordered" evidence="13">
    <location>
        <begin position="144"/>
        <end position="169"/>
    </location>
</feature>
<dbReference type="Pfam" id="PF00535">
    <property type="entry name" value="Glycos_transf_2"/>
    <property type="match status" value="1"/>
</dbReference>
<evidence type="ECO:0000256" key="1">
    <source>
        <dbReference type="ARBA" id="ARBA00004389"/>
    </source>
</evidence>
<organism evidence="16 17">
    <name type="scientific">Coleophoma cylindrospora</name>
    <dbReference type="NCBI Taxonomy" id="1849047"/>
    <lineage>
        <taxon>Eukaryota</taxon>
        <taxon>Fungi</taxon>
        <taxon>Dikarya</taxon>
        <taxon>Ascomycota</taxon>
        <taxon>Pezizomycotina</taxon>
        <taxon>Leotiomycetes</taxon>
        <taxon>Helotiales</taxon>
        <taxon>Dermateaceae</taxon>
        <taxon>Coleophoma</taxon>
    </lineage>
</organism>